<dbReference type="InterPro" id="IPR000225">
    <property type="entry name" value="Armadillo"/>
</dbReference>
<feature type="region of interest" description="Disordered" evidence="1">
    <location>
        <begin position="775"/>
        <end position="804"/>
    </location>
</feature>
<feature type="region of interest" description="Disordered" evidence="1">
    <location>
        <begin position="722"/>
        <end position="743"/>
    </location>
</feature>
<proteinExistence type="predicted"/>
<evidence type="ECO:0000256" key="1">
    <source>
        <dbReference type="SAM" id="MobiDB-lite"/>
    </source>
</evidence>
<reference evidence="3" key="1">
    <citation type="submission" date="2022-11" db="UniProtKB">
        <authorList>
            <consortium name="EnsemblMetazoa"/>
        </authorList>
    </citation>
    <scope>IDENTIFICATION</scope>
</reference>
<dbReference type="GeneID" id="119726735"/>
<feature type="region of interest" description="Disordered" evidence="1">
    <location>
        <begin position="485"/>
        <end position="517"/>
    </location>
</feature>
<dbReference type="SUPFAM" id="SSF48371">
    <property type="entry name" value="ARM repeat"/>
    <property type="match status" value="1"/>
</dbReference>
<dbReference type="SMART" id="SM00717">
    <property type="entry name" value="SANT"/>
    <property type="match status" value="1"/>
</dbReference>
<feature type="region of interest" description="Disordered" evidence="1">
    <location>
        <begin position="596"/>
        <end position="684"/>
    </location>
</feature>
<accession>A0A913ZRU6</accession>
<feature type="region of interest" description="Disordered" evidence="1">
    <location>
        <begin position="534"/>
        <end position="570"/>
    </location>
</feature>
<feature type="compositionally biased region" description="Polar residues" evidence="1">
    <location>
        <begin position="923"/>
        <end position="960"/>
    </location>
</feature>
<feature type="compositionally biased region" description="Basic and acidic residues" evidence="1">
    <location>
        <begin position="534"/>
        <end position="552"/>
    </location>
</feature>
<evidence type="ECO:0000313" key="4">
    <source>
        <dbReference type="Proteomes" id="UP000887568"/>
    </source>
</evidence>
<dbReference type="InterPro" id="IPR011989">
    <property type="entry name" value="ARM-like"/>
</dbReference>
<evidence type="ECO:0000313" key="3">
    <source>
        <dbReference type="EnsemblMetazoa" id="XP_038054493.1"/>
    </source>
</evidence>
<dbReference type="OrthoDB" id="608866at2759"/>
<dbReference type="Proteomes" id="UP000887568">
    <property type="component" value="Unplaced"/>
</dbReference>
<dbReference type="CTD" id="283847"/>
<dbReference type="Gene3D" id="1.10.10.60">
    <property type="entry name" value="Homeodomain-like"/>
    <property type="match status" value="1"/>
</dbReference>
<dbReference type="GO" id="GO:0070197">
    <property type="term" value="P:meiotic attachment of telomere to nuclear envelope"/>
    <property type="evidence" value="ECO:0007669"/>
    <property type="project" value="InterPro"/>
</dbReference>
<dbReference type="Gene3D" id="1.25.10.10">
    <property type="entry name" value="Leucine-rich Repeat Variant"/>
    <property type="match status" value="2"/>
</dbReference>
<dbReference type="Pfam" id="PF00249">
    <property type="entry name" value="Myb_DNA-binding"/>
    <property type="match status" value="1"/>
</dbReference>
<evidence type="ECO:0000259" key="2">
    <source>
        <dbReference type="PROSITE" id="PS51294"/>
    </source>
</evidence>
<dbReference type="OMA" id="WTHKENI"/>
<dbReference type="InterPro" id="IPR009057">
    <property type="entry name" value="Homeodomain-like_sf"/>
</dbReference>
<feature type="domain" description="HTH myb-type" evidence="2">
    <location>
        <begin position="977"/>
        <end position="1034"/>
    </location>
</feature>
<dbReference type="InterPro" id="IPR016024">
    <property type="entry name" value="ARM-type_fold"/>
</dbReference>
<dbReference type="InterPro" id="IPR017930">
    <property type="entry name" value="Myb_dom"/>
</dbReference>
<dbReference type="PANTHER" id="PTHR14014:SF0">
    <property type="entry name" value="TELOMERE REPEATS-BINDING BOUQUET FORMATION PROTEIN 1"/>
    <property type="match status" value="1"/>
</dbReference>
<dbReference type="EnsemblMetazoa" id="XM_038198565.1">
    <property type="protein sequence ID" value="XP_038054493.1"/>
    <property type="gene ID" value="LOC119726735"/>
</dbReference>
<dbReference type="PANTHER" id="PTHR14014">
    <property type="entry name" value="TELOMERE REPEATS-BINDING BOUQUET FORMATION PROTEIN 1"/>
    <property type="match status" value="1"/>
</dbReference>
<dbReference type="SMART" id="SM00185">
    <property type="entry name" value="ARM"/>
    <property type="match status" value="4"/>
</dbReference>
<keyword evidence="4" id="KW-1185">Reference proteome</keyword>
<name>A0A913ZRU6_PATMI</name>
<dbReference type="SUPFAM" id="SSF46689">
    <property type="entry name" value="Homeodomain-like"/>
    <property type="match status" value="1"/>
</dbReference>
<feature type="compositionally biased region" description="Basic and acidic residues" evidence="1">
    <location>
        <begin position="642"/>
        <end position="652"/>
    </location>
</feature>
<feature type="compositionally biased region" description="Polar residues" evidence="1">
    <location>
        <begin position="818"/>
        <end position="829"/>
    </location>
</feature>
<feature type="region of interest" description="Disordered" evidence="1">
    <location>
        <begin position="818"/>
        <end position="841"/>
    </location>
</feature>
<sequence>MAAEVKTDLKLLLECLKCHMGDVEVQRGTLLTTADVCSSSGDAQEYFRECGGINFVLNLLTSTEDVKLKIAALYMLGCACEKNVFSQKRLCTPAVFKFLYCQLISKWETSENLRRTSAFLLLCLVTNNGEGQNLARTSHCLEALLKLFRTLYPTNQPTSGSPDETWMDSNADQKRLDLWTTVTSTLCGCVNNPQNEENQLMCSSAAFPAAINIISKTKNPTVIRLLSSFLSLTIANNGSNQDRFAKLGGLEILVDLLHTTIEELLQQPDQDVIQAAVQLANVFVSCVTDCEQNHSRLVDLNLVPMLVQLLSMDFIESDVRLKVIITLGHLTEKCERSQRQLLESDGLSLLVHIMADNQDEEFNKAAMYLLTSCVDLVSCMEEESLNAGNGLSTSTKPKSADKRNKARAERETTLIQLRRLQPNAEDVPSGIAAPSGLQNNEPDPRAVTEVAPAVTSTNTNPSSLSSHKMSETTEDNVINELLRQLHEEKSTRERLENEKKAFEKREETRKRSKGEAKEMAEAITLELERQYKEQEHLETPRENQERDVEQRPKSVSPVKQLPSPAMKEVQQRLEALEKSLNDISSMGNQLAEQIAQAKERDQPTNNQDRPNSTADRFKTLSDFPPQTNEDRRENNPNRNQKVKSEQLHDRVNKYLRSLNDGTENVDKSQTMQTDAPLKSPNQTSLFRVPSCPVRRQHLGAARRIATDQQSLPIPNVIKMRGSESGLSHAEPSEEGTLYESDTESCVSGVTSLSAVTDTEMSMTASDMYLVKQAQSTHQMPSTSREHRTASSHPHILSPPSRPNRSFRVNYSSQTGATFTLPASTHQSDPTKPGVSRLGVGKDNSRESKVVYQFKGSQSDLSGISSLHGVPKCPGCAPPINRPLLNSRNFLYTLERSPHTCSEHRELHRLIKQDIHQRRMAKSSDISPESTRSTRSNIVRNLSSATRSRNRSPLSTASSFANKRDGQHREKTMSSISRRRRRRQEFTQEEIHNLINGVAKKGKHWNCILWAYTFAPGRTAVDLKDKYRRMQAQNYPGVLPLSPFASLKSFKRRQTRKIIDRTWRP</sequence>
<organism evidence="3 4">
    <name type="scientific">Patiria miniata</name>
    <name type="common">Bat star</name>
    <name type="synonym">Asterina miniata</name>
    <dbReference type="NCBI Taxonomy" id="46514"/>
    <lineage>
        <taxon>Eukaryota</taxon>
        <taxon>Metazoa</taxon>
        <taxon>Echinodermata</taxon>
        <taxon>Eleutherozoa</taxon>
        <taxon>Asterozoa</taxon>
        <taxon>Asteroidea</taxon>
        <taxon>Valvatacea</taxon>
        <taxon>Valvatida</taxon>
        <taxon>Asterinidae</taxon>
        <taxon>Patiria</taxon>
    </lineage>
</organism>
<dbReference type="PROSITE" id="PS51294">
    <property type="entry name" value="HTH_MYB"/>
    <property type="match status" value="1"/>
</dbReference>
<feature type="compositionally biased region" description="Low complexity" evidence="1">
    <location>
        <begin position="455"/>
        <end position="466"/>
    </location>
</feature>
<protein>
    <recommendedName>
        <fullName evidence="2">HTH myb-type domain-containing protein</fullName>
    </recommendedName>
</protein>
<dbReference type="GO" id="GO:0007129">
    <property type="term" value="P:homologous chromosome pairing at meiosis"/>
    <property type="evidence" value="ECO:0007669"/>
    <property type="project" value="TreeGrafter"/>
</dbReference>
<feature type="region of interest" description="Disordered" evidence="1">
    <location>
        <begin position="386"/>
        <end position="473"/>
    </location>
</feature>
<feature type="region of interest" description="Disordered" evidence="1">
    <location>
        <begin position="914"/>
        <end position="983"/>
    </location>
</feature>
<dbReference type="InterPro" id="IPR042359">
    <property type="entry name" value="TERB1"/>
</dbReference>
<dbReference type="AlphaFoldDB" id="A0A913ZRU6"/>
<feature type="compositionally biased region" description="Basic and acidic residues" evidence="1">
    <location>
        <begin position="398"/>
        <end position="412"/>
    </location>
</feature>
<feature type="compositionally biased region" description="Basic and acidic residues" evidence="1">
    <location>
        <begin position="961"/>
        <end position="971"/>
    </location>
</feature>
<feature type="compositionally biased region" description="Polar residues" evidence="1">
    <location>
        <begin position="603"/>
        <end position="614"/>
    </location>
</feature>
<dbReference type="RefSeq" id="XP_038054493.1">
    <property type="nucleotide sequence ID" value="XM_038198565.1"/>
</dbReference>
<dbReference type="InterPro" id="IPR001005">
    <property type="entry name" value="SANT/Myb"/>
</dbReference>
<feature type="compositionally biased region" description="Polar residues" evidence="1">
    <location>
        <begin position="659"/>
        <end position="684"/>
    </location>
</feature>
<feature type="compositionally biased region" description="Polar residues" evidence="1">
    <location>
        <begin position="386"/>
        <end position="397"/>
    </location>
</feature>